<dbReference type="OrthoDB" id="7659063at2"/>
<name>A0A2T7UQV7_9RHOB</name>
<dbReference type="EMBL" id="QDDR01000006">
    <property type="protein sequence ID" value="PVE47019.1"/>
    <property type="molecule type" value="Genomic_DNA"/>
</dbReference>
<keyword evidence="3" id="KW-1185">Reference proteome</keyword>
<organism evidence="2 3">
    <name type="scientific">Pararhodobacter aggregans</name>
    <dbReference type="NCBI Taxonomy" id="404875"/>
    <lineage>
        <taxon>Bacteria</taxon>
        <taxon>Pseudomonadati</taxon>
        <taxon>Pseudomonadota</taxon>
        <taxon>Alphaproteobacteria</taxon>
        <taxon>Rhodobacterales</taxon>
        <taxon>Paracoccaceae</taxon>
        <taxon>Pararhodobacter</taxon>
    </lineage>
</organism>
<dbReference type="PROSITE" id="PS51257">
    <property type="entry name" value="PROKAR_LIPOPROTEIN"/>
    <property type="match status" value="1"/>
</dbReference>
<dbReference type="AlphaFoldDB" id="A0A2T7UQV7"/>
<protein>
    <recommendedName>
        <fullName evidence="4">Lipoprotein</fullName>
    </recommendedName>
</protein>
<gene>
    <name evidence="2" type="ORF">DDE23_12215</name>
</gene>
<proteinExistence type="predicted"/>
<evidence type="ECO:0000313" key="3">
    <source>
        <dbReference type="Proteomes" id="UP000244810"/>
    </source>
</evidence>
<evidence type="ECO:0000313" key="2">
    <source>
        <dbReference type="EMBL" id="PVE47019.1"/>
    </source>
</evidence>
<reference evidence="2 3" key="1">
    <citation type="journal article" date="2011" name="Syst. Appl. Microbiol.">
        <title>Defluviimonas denitrificans gen. nov., sp. nov., and Pararhodobacter aggregans gen. nov., sp. nov., non-phototrophic Rhodobacteraceae from the biofilter of a marine aquaculture.</title>
        <authorList>
            <person name="Foesel B.U."/>
            <person name="Drake H.L."/>
            <person name="Schramm A."/>
        </authorList>
    </citation>
    <scope>NUCLEOTIDE SEQUENCE [LARGE SCALE GENOMIC DNA]</scope>
    <source>
        <strain evidence="2 3">D1-19</strain>
    </source>
</reference>
<sequence>MFHRSLALGAALLLSACVSSTPPENASPFLQELPEGLAEAADPNQNLSEVLILPEDNCYWYQHENAVEQTYLPLLTRDGRPICSQPRG</sequence>
<evidence type="ECO:0008006" key="4">
    <source>
        <dbReference type="Google" id="ProtNLM"/>
    </source>
</evidence>
<dbReference type="RefSeq" id="WP_107752031.1">
    <property type="nucleotide sequence ID" value="NZ_QBKF01000006.1"/>
</dbReference>
<evidence type="ECO:0000256" key="1">
    <source>
        <dbReference type="SAM" id="SignalP"/>
    </source>
</evidence>
<accession>A0A2T7UQV7</accession>
<keyword evidence="1" id="KW-0732">Signal</keyword>
<feature type="signal peptide" evidence="1">
    <location>
        <begin position="1"/>
        <end position="26"/>
    </location>
</feature>
<feature type="chain" id="PRO_5015464943" description="Lipoprotein" evidence="1">
    <location>
        <begin position="27"/>
        <end position="88"/>
    </location>
</feature>
<dbReference type="Proteomes" id="UP000244810">
    <property type="component" value="Unassembled WGS sequence"/>
</dbReference>
<comment type="caution">
    <text evidence="2">The sequence shown here is derived from an EMBL/GenBank/DDBJ whole genome shotgun (WGS) entry which is preliminary data.</text>
</comment>